<protein>
    <submittedName>
        <fullName evidence="1">Uncharacterized protein</fullName>
    </submittedName>
</protein>
<name>A0A0P9CWU7_9BACL</name>
<dbReference type="EMBL" id="LJCO01000094">
    <property type="protein sequence ID" value="KPV41282.1"/>
    <property type="molecule type" value="Genomic_DNA"/>
</dbReference>
<dbReference type="OrthoDB" id="2376522at2"/>
<proteinExistence type="predicted"/>
<dbReference type="PATRIC" id="fig|471514.4.peg.4437"/>
<sequence>MRRILIAVVAVALLFGILITGYVRKPTAPQEVDAVVTPSQQTIQFPNATDIQHAYVVWGLAAGSFSPKNQYQTVAQIEQWLQTAQPVSVQLPPPPKRPVTINANTNPAGLVLELPSKQHISISPTFYMEGHSNDLSKLYHFVDGVVTYQVGSKAFYFKDPELYNWLKSNAWQKQFNVK</sequence>
<evidence type="ECO:0000313" key="1">
    <source>
        <dbReference type="EMBL" id="KPV41282.1"/>
    </source>
</evidence>
<dbReference type="RefSeq" id="WP_054971095.1">
    <property type="nucleotide sequence ID" value="NZ_LJCO01000094.1"/>
</dbReference>
<dbReference type="Proteomes" id="UP000050482">
    <property type="component" value="Unassembled WGS sequence"/>
</dbReference>
<accession>A0A0P9CWU7</accession>
<organism evidence="1 2">
    <name type="scientific">Alicyclobacillus ferrooxydans</name>
    <dbReference type="NCBI Taxonomy" id="471514"/>
    <lineage>
        <taxon>Bacteria</taxon>
        <taxon>Bacillati</taxon>
        <taxon>Bacillota</taxon>
        <taxon>Bacilli</taxon>
        <taxon>Bacillales</taxon>
        <taxon>Alicyclobacillaceae</taxon>
        <taxon>Alicyclobacillus</taxon>
    </lineage>
</organism>
<reference evidence="1 2" key="1">
    <citation type="submission" date="2015-09" db="EMBL/GenBank/DDBJ databases">
        <title>Draft genome sequence of Alicyclobacillus ferrooxydans DSM 22381.</title>
        <authorList>
            <person name="Hemp J."/>
        </authorList>
    </citation>
    <scope>NUCLEOTIDE SEQUENCE [LARGE SCALE GENOMIC DNA]</scope>
    <source>
        <strain evidence="1 2">TC-34</strain>
    </source>
</reference>
<comment type="caution">
    <text evidence="1">The sequence shown here is derived from an EMBL/GenBank/DDBJ whole genome shotgun (WGS) entry which is preliminary data.</text>
</comment>
<dbReference type="AlphaFoldDB" id="A0A0P9CWU7"/>
<gene>
    <name evidence="1" type="ORF">AN477_20730</name>
</gene>
<evidence type="ECO:0000313" key="2">
    <source>
        <dbReference type="Proteomes" id="UP000050482"/>
    </source>
</evidence>
<keyword evidence="2" id="KW-1185">Reference proteome</keyword>